<accession>A0AAV9VAK8</accession>
<dbReference type="Proteomes" id="UP001375240">
    <property type="component" value="Unassembled WGS sequence"/>
</dbReference>
<feature type="domain" description="Alcohol dehydrogenase iron-type/glycerol dehydrogenase GldA" evidence="2">
    <location>
        <begin position="9"/>
        <end position="150"/>
    </location>
</feature>
<proteinExistence type="predicted"/>
<dbReference type="InterPro" id="IPR001670">
    <property type="entry name" value="ADH_Fe/GldA"/>
</dbReference>
<name>A0AAV9VAK8_9PEZI</name>
<dbReference type="PANTHER" id="PTHR11496:SF105">
    <property type="entry name" value="REDUCTASE, PUTATIVE (AFU_ORTHOLOGUE AFUA_6G07090)-RELATED"/>
    <property type="match status" value="1"/>
</dbReference>
<dbReference type="Pfam" id="PF00465">
    <property type="entry name" value="Fe-ADH"/>
    <property type="match status" value="1"/>
</dbReference>
<dbReference type="AlphaFoldDB" id="A0AAV9VAK8"/>
<reference evidence="3 4" key="1">
    <citation type="submission" date="2019-10" db="EMBL/GenBank/DDBJ databases">
        <authorList>
            <person name="Palmer J.M."/>
        </authorList>
    </citation>
    <scope>NUCLEOTIDE SEQUENCE [LARGE SCALE GENOMIC DNA]</scope>
    <source>
        <strain evidence="3 4">TWF696</strain>
    </source>
</reference>
<protein>
    <recommendedName>
        <fullName evidence="2">Alcohol dehydrogenase iron-type/glycerol dehydrogenase GldA domain-containing protein</fullName>
    </recommendedName>
</protein>
<dbReference type="SUPFAM" id="SSF56796">
    <property type="entry name" value="Dehydroquinate synthase-like"/>
    <property type="match status" value="1"/>
</dbReference>
<dbReference type="PANTHER" id="PTHR11496">
    <property type="entry name" value="ALCOHOL DEHYDROGENASE"/>
    <property type="match status" value="1"/>
</dbReference>
<evidence type="ECO:0000313" key="3">
    <source>
        <dbReference type="EMBL" id="KAK6354616.1"/>
    </source>
</evidence>
<keyword evidence="4" id="KW-1185">Reference proteome</keyword>
<evidence type="ECO:0000259" key="2">
    <source>
        <dbReference type="Pfam" id="PF00465"/>
    </source>
</evidence>
<evidence type="ECO:0000313" key="4">
    <source>
        <dbReference type="Proteomes" id="UP001375240"/>
    </source>
</evidence>
<dbReference type="GO" id="GO:0046872">
    <property type="term" value="F:metal ion binding"/>
    <property type="evidence" value="ECO:0007669"/>
    <property type="project" value="InterPro"/>
</dbReference>
<dbReference type="InterPro" id="IPR039697">
    <property type="entry name" value="Alcohol_dehydrogenase_Fe"/>
</dbReference>
<sequence length="175" mass="18106">MNFTYTSNPSRVIFGSGTLTQLSSELSRQNLNAPLILCTPQQVAQASHVASLLPAVAGTFAEATMHTPTHITHKALAYAQSVKSDCIVSIGGGSTIGLGKALSVRTGQPHICIPTTYAGSEMTPILGETEDGRKTTQSDPKILPGTVIYDVDLTMTLPAGLSATSGVNAIAHAGE</sequence>
<dbReference type="EMBL" id="JAVHNQ010000002">
    <property type="protein sequence ID" value="KAK6354616.1"/>
    <property type="molecule type" value="Genomic_DNA"/>
</dbReference>
<gene>
    <name evidence="3" type="ORF">TWF696_003757</name>
</gene>
<dbReference type="GO" id="GO:0005739">
    <property type="term" value="C:mitochondrion"/>
    <property type="evidence" value="ECO:0007669"/>
    <property type="project" value="TreeGrafter"/>
</dbReference>
<dbReference type="GO" id="GO:0004022">
    <property type="term" value="F:alcohol dehydrogenase (NAD+) activity"/>
    <property type="evidence" value="ECO:0007669"/>
    <property type="project" value="TreeGrafter"/>
</dbReference>
<keyword evidence="1" id="KW-0560">Oxidoreductase</keyword>
<dbReference type="Gene3D" id="3.40.50.1970">
    <property type="match status" value="1"/>
</dbReference>
<comment type="caution">
    <text evidence="3">The sequence shown here is derived from an EMBL/GenBank/DDBJ whole genome shotgun (WGS) entry which is preliminary data.</text>
</comment>
<organism evidence="3 4">
    <name type="scientific">Orbilia brochopaga</name>
    <dbReference type="NCBI Taxonomy" id="3140254"/>
    <lineage>
        <taxon>Eukaryota</taxon>
        <taxon>Fungi</taxon>
        <taxon>Dikarya</taxon>
        <taxon>Ascomycota</taxon>
        <taxon>Pezizomycotina</taxon>
        <taxon>Orbiliomycetes</taxon>
        <taxon>Orbiliales</taxon>
        <taxon>Orbiliaceae</taxon>
        <taxon>Orbilia</taxon>
    </lineage>
</organism>
<evidence type="ECO:0000256" key="1">
    <source>
        <dbReference type="ARBA" id="ARBA00023002"/>
    </source>
</evidence>